<evidence type="ECO:0000256" key="1">
    <source>
        <dbReference type="SAM" id="MobiDB-lite"/>
    </source>
</evidence>
<reference evidence="2" key="1">
    <citation type="submission" date="2016-07" db="EMBL/GenBank/DDBJ databases">
        <title>Microvirga ossetica sp. nov. a new species of rhizobia isolated from root nodules of the legume species Vicia alpestris Steven originated from North Ossetia region in the Caucasus.</title>
        <authorList>
            <person name="Safronova V.I."/>
            <person name="Kuznetsova I.G."/>
            <person name="Sazanova A.L."/>
            <person name="Belimov A."/>
            <person name="Andronov E."/>
            <person name="Osledkin Y.S."/>
            <person name="Onishchuk O.P."/>
            <person name="Kurchak O.N."/>
            <person name="Shaposhnikov A.I."/>
            <person name="Willems A."/>
            <person name="Tikhonovich I.A."/>
        </authorList>
    </citation>
    <scope>NUCLEOTIDE SEQUENCE [LARGE SCALE GENOMIC DNA]</scope>
    <source>
        <strain evidence="2">V5/3M</strain>
    </source>
</reference>
<dbReference type="AlphaFoldDB" id="A0A1B2ECT6"/>
<dbReference type="EMBL" id="CP016616">
    <property type="protein sequence ID" value="ANY77692.1"/>
    <property type="molecule type" value="Genomic_DNA"/>
</dbReference>
<evidence type="ECO:0000313" key="2">
    <source>
        <dbReference type="EMBL" id="ANY77692.1"/>
    </source>
</evidence>
<dbReference type="KEGG" id="moc:BB934_05135"/>
<sequence length="252" mass="27399">MSDEVENETWEPKPGSQASPTQPAIKPLPAEPVQRPASAAPVQQIPAEPTAKAPPIEAVRAPSAATDIQHSPKDLGALFAKRPLVLGESEADYDELLSKVTAAGKPTDAIEALWIKDMVDLVWESQRLRRLKASLLMKAGQQALTNLLAKTKDAGQVNGVRVFSVPELITAYAAGEAAAVAEVETILRRRGLDIDSLMAQALAEKLDDIERIDRLIAGADARRNRALSELERRRDSFARRRRFTAQDVTDVG</sequence>
<proteinExistence type="predicted"/>
<organism evidence="2">
    <name type="scientific">Microvirga ossetica</name>
    <dbReference type="NCBI Taxonomy" id="1882682"/>
    <lineage>
        <taxon>Bacteria</taxon>
        <taxon>Pseudomonadati</taxon>
        <taxon>Pseudomonadota</taxon>
        <taxon>Alphaproteobacteria</taxon>
        <taxon>Hyphomicrobiales</taxon>
        <taxon>Methylobacteriaceae</taxon>
        <taxon>Microvirga</taxon>
    </lineage>
</organism>
<feature type="region of interest" description="Disordered" evidence="1">
    <location>
        <begin position="1"/>
        <end position="67"/>
    </location>
</feature>
<gene>
    <name evidence="2" type="ORF">BB934_05135</name>
</gene>
<name>A0A1B2ECT6_9HYPH</name>
<accession>A0A1B2ECT6</accession>
<protein>
    <submittedName>
        <fullName evidence="2">Uncharacterized protein</fullName>
    </submittedName>
</protein>